<dbReference type="PANTHER" id="PTHR32071:SF57">
    <property type="entry name" value="C4-DICARBOXYLATE TRANSPORT TRANSCRIPTIONAL REGULATORY PROTEIN DCTD"/>
    <property type="match status" value="1"/>
</dbReference>
<dbReference type="PROSITE" id="PS50045">
    <property type="entry name" value="SIGMA54_INTERACT_4"/>
    <property type="match status" value="1"/>
</dbReference>
<dbReference type="GO" id="GO:0006355">
    <property type="term" value="P:regulation of DNA-templated transcription"/>
    <property type="evidence" value="ECO:0007669"/>
    <property type="project" value="InterPro"/>
</dbReference>
<dbReference type="InterPro" id="IPR002078">
    <property type="entry name" value="Sigma_54_int"/>
</dbReference>
<dbReference type="SUPFAM" id="SSF52540">
    <property type="entry name" value="P-loop containing nucleoside triphosphate hydrolases"/>
    <property type="match status" value="1"/>
</dbReference>
<dbReference type="EMBL" id="SMAA01000002">
    <property type="protein sequence ID" value="TCS81377.1"/>
    <property type="molecule type" value="Genomic_DNA"/>
</dbReference>
<evidence type="ECO:0000259" key="5">
    <source>
        <dbReference type="PROSITE" id="PS50045"/>
    </source>
</evidence>
<dbReference type="Gene3D" id="3.40.50.300">
    <property type="entry name" value="P-loop containing nucleotide triphosphate hydrolases"/>
    <property type="match status" value="1"/>
</dbReference>
<keyword evidence="7" id="KW-1185">Reference proteome</keyword>
<gene>
    <name evidence="6" type="ORF">EDC37_10277</name>
</gene>
<dbReference type="FunFam" id="3.40.50.300:FF:000006">
    <property type="entry name" value="DNA-binding transcriptional regulator NtrC"/>
    <property type="match status" value="1"/>
</dbReference>
<evidence type="ECO:0000313" key="7">
    <source>
        <dbReference type="Proteomes" id="UP000295188"/>
    </source>
</evidence>
<dbReference type="OrthoDB" id="9803970at2"/>
<keyword evidence="4" id="KW-0804">Transcription</keyword>
<dbReference type="Pfam" id="PF25601">
    <property type="entry name" value="AAA_lid_14"/>
    <property type="match status" value="1"/>
</dbReference>
<feature type="domain" description="Sigma-54 factor interaction" evidence="5">
    <location>
        <begin position="230"/>
        <end position="463"/>
    </location>
</feature>
<dbReference type="RefSeq" id="WP_132547218.1">
    <property type="nucleotide sequence ID" value="NZ_SMAA01000002.1"/>
</dbReference>
<name>A0A4R3KDU7_9FIRM</name>
<proteinExistence type="predicted"/>
<dbReference type="InterPro" id="IPR058031">
    <property type="entry name" value="AAA_lid_NorR"/>
</dbReference>
<dbReference type="InterPro" id="IPR027417">
    <property type="entry name" value="P-loop_NTPase"/>
</dbReference>
<dbReference type="Proteomes" id="UP000295188">
    <property type="component" value="Unassembled WGS sequence"/>
</dbReference>
<reference evidence="6 7" key="1">
    <citation type="submission" date="2019-03" db="EMBL/GenBank/DDBJ databases">
        <title>Genomic Encyclopedia of Type Strains, Phase IV (KMG-IV): sequencing the most valuable type-strain genomes for metagenomic binning, comparative biology and taxonomic classification.</title>
        <authorList>
            <person name="Goeker M."/>
        </authorList>
    </citation>
    <scope>NUCLEOTIDE SEQUENCE [LARGE SCALE GENOMIC DNA]</scope>
    <source>
        <strain evidence="6 7">DSM 20467</strain>
    </source>
</reference>
<dbReference type="AlphaFoldDB" id="A0A4R3KDU7"/>
<evidence type="ECO:0000256" key="2">
    <source>
        <dbReference type="ARBA" id="ARBA00022840"/>
    </source>
</evidence>
<sequence>MKTLMFIAMGINTTEACTQQLHKLLGARVNIISYSVNNGNIPSHLSADLIIFASHEAYIHAKSSCRGSTVLIARRAINYHEVDKLFALEAGTDVLLVNDLPDSTNRTIALLQTIGIDHINYHPCCPQMASYPHLKIAVTPGERELVPDFVENIIDIKTRLIDITTIVEMLSHLGFLHLYADFLSANYVQDIIRLSKKSYNIRNEIQQLKTMVSQKQTKKGNIAVYTFDKILGKSKVLSQVITRAQKMAKSNSPILIQGESGTGKELIAQSIHNASSYCKGPFVAVNFASLSESLLESELFGYVPGAFTGAKRDGAIGLFEEATHGTLFLDEIGDAPLSFQVKLLRALQEKQIRRVGGSRTIPINVRVIAATNQDLVKMINKGLFRKDLYYRLNVLPIEMPSLRDRGTDIMLLAKTFYQRQAMEHDTLIISPEFYFNSIIPYLLHYDWPGNIRELENTVEYLTTLSPDTSPGPELLPSKMQMPAVTQKSYQNENPYTAKALKERILEEIELANIKHTSIGRRSLAKKLCQPENHIRFFIEELKNEGRILSRRGRGGLLKK</sequence>
<comment type="caution">
    <text evidence="6">The sequence shown here is derived from an EMBL/GenBank/DDBJ whole genome shotgun (WGS) entry which is preliminary data.</text>
</comment>
<protein>
    <submittedName>
        <fullName evidence="6">Sigma-54 interacting transcriptional regulator</fullName>
    </submittedName>
</protein>
<organism evidence="6 7">
    <name type="scientific">Pectinatus cerevisiiphilus</name>
    <dbReference type="NCBI Taxonomy" id="86956"/>
    <lineage>
        <taxon>Bacteria</taxon>
        <taxon>Bacillati</taxon>
        <taxon>Bacillota</taxon>
        <taxon>Negativicutes</taxon>
        <taxon>Selenomonadales</taxon>
        <taxon>Selenomonadaceae</taxon>
        <taxon>Pectinatus</taxon>
    </lineage>
</organism>
<evidence type="ECO:0000313" key="6">
    <source>
        <dbReference type="EMBL" id="TCS81377.1"/>
    </source>
</evidence>
<dbReference type="PROSITE" id="PS00688">
    <property type="entry name" value="SIGMA54_INTERACT_3"/>
    <property type="match status" value="1"/>
</dbReference>
<accession>A0A4R3KDU7</accession>
<keyword evidence="2" id="KW-0067">ATP-binding</keyword>
<dbReference type="Pfam" id="PF00158">
    <property type="entry name" value="Sigma54_activat"/>
    <property type="match status" value="1"/>
</dbReference>
<evidence type="ECO:0000256" key="1">
    <source>
        <dbReference type="ARBA" id="ARBA00022741"/>
    </source>
</evidence>
<evidence type="ECO:0000256" key="4">
    <source>
        <dbReference type="ARBA" id="ARBA00023163"/>
    </source>
</evidence>
<dbReference type="InterPro" id="IPR025662">
    <property type="entry name" value="Sigma_54_int_dom_ATP-bd_1"/>
</dbReference>
<dbReference type="PANTHER" id="PTHR32071">
    <property type="entry name" value="TRANSCRIPTIONAL REGULATORY PROTEIN"/>
    <property type="match status" value="1"/>
</dbReference>
<dbReference type="InterPro" id="IPR025944">
    <property type="entry name" value="Sigma_54_int_dom_CS"/>
</dbReference>
<dbReference type="PROSITE" id="PS00675">
    <property type="entry name" value="SIGMA54_INTERACT_1"/>
    <property type="match status" value="1"/>
</dbReference>
<dbReference type="GO" id="GO:0005524">
    <property type="term" value="F:ATP binding"/>
    <property type="evidence" value="ECO:0007669"/>
    <property type="project" value="UniProtKB-KW"/>
</dbReference>
<keyword evidence="3" id="KW-0805">Transcription regulation</keyword>
<dbReference type="SMART" id="SM00382">
    <property type="entry name" value="AAA"/>
    <property type="match status" value="1"/>
</dbReference>
<dbReference type="InterPro" id="IPR003593">
    <property type="entry name" value="AAA+_ATPase"/>
</dbReference>
<dbReference type="Gene3D" id="1.10.8.60">
    <property type="match status" value="1"/>
</dbReference>
<keyword evidence="1" id="KW-0547">Nucleotide-binding</keyword>
<dbReference type="CDD" id="cd00009">
    <property type="entry name" value="AAA"/>
    <property type="match status" value="1"/>
</dbReference>
<evidence type="ECO:0000256" key="3">
    <source>
        <dbReference type="ARBA" id="ARBA00023015"/>
    </source>
</evidence>